<gene>
    <name evidence="1" type="ORF">LCGC14_0293010</name>
</gene>
<name>A0A0F9TXQ2_9ZZZZ</name>
<comment type="caution">
    <text evidence="1">The sequence shown here is derived from an EMBL/GenBank/DDBJ whole genome shotgun (WGS) entry which is preliminary data.</text>
</comment>
<reference evidence="1" key="1">
    <citation type="journal article" date="2015" name="Nature">
        <title>Complex archaea that bridge the gap between prokaryotes and eukaryotes.</title>
        <authorList>
            <person name="Spang A."/>
            <person name="Saw J.H."/>
            <person name="Jorgensen S.L."/>
            <person name="Zaremba-Niedzwiedzka K."/>
            <person name="Martijn J."/>
            <person name="Lind A.E."/>
            <person name="van Eijk R."/>
            <person name="Schleper C."/>
            <person name="Guy L."/>
            <person name="Ettema T.J."/>
        </authorList>
    </citation>
    <scope>NUCLEOTIDE SEQUENCE</scope>
</reference>
<dbReference type="EMBL" id="LAZR01000176">
    <property type="protein sequence ID" value="KKN84094.1"/>
    <property type="molecule type" value="Genomic_DNA"/>
</dbReference>
<sequence length="93" mass="9744">MIKIVDRTSNTIFYPSTNPDRIAFKANASNDDTIIIPYGVPEAVLGINAEDNDDVIASASVSGGTITFGLIDDAGSAEGNDSDLVGEVILKKQ</sequence>
<organism evidence="1">
    <name type="scientific">marine sediment metagenome</name>
    <dbReference type="NCBI Taxonomy" id="412755"/>
    <lineage>
        <taxon>unclassified sequences</taxon>
        <taxon>metagenomes</taxon>
        <taxon>ecological metagenomes</taxon>
    </lineage>
</organism>
<accession>A0A0F9TXQ2</accession>
<dbReference type="AlphaFoldDB" id="A0A0F9TXQ2"/>
<protein>
    <submittedName>
        <fullName evidence="1">Uncharacterized protein</fullName>
    </submittedName>
</protein>
<proteinExistence type="predicted"/>
<evidence type="ECO:0000313" key="1">
    <source>
        <dbReference type="EMBL" id="KKN84094.1"/>
    </source>
</evidence>